<comment type="caution">
    <text evidence="3">The sequence shown here is derived from an EMBL/GenBank/DDBJ whole genome shotgun (WGS) entry which is preliminary data.</text>
</comment>
<dbReference type="Proteomes" id="UP001597181">
    <property type="component" value="Unassembled WGS sequence"/>
</dbReference>
<dbReference type="RefSeq" id="WP_343959110.1">
    <property type="nucleotide sequence ID" value="NZ_BAAAKZ010000003.1"/>
</dbReference>
<reference evidence="4" key="1">
    <citation type="journal article" date="2019" name="Int. J. Syst. Evol. Microbiol.">
        <title>The Global Catalogue of Microorganisms (GCM) 10K type strain sequencing project: providing services to taxonomists for standard genome sequencing and annotation.</title>
        <authorList>
            <consortium name="The Broad Institute Genomics Platform"/>
            <consortium name="The Broad Institute Genome Sequencing Center for Infectious Disease"/>
            <person name="Wu L."/>
            <person name="Ma J."/>
        </authorList>
    </citation>
    <scope>NUCLEOTIDE SEQUENCE [LARGE SCALE GENOMIC DNA]</scope>
    <source>
        <strain evidence="4">CCUG 50213</strain>
    </source>
</reference>
<name>A0ABW3TKG5_9MICO</name>
<sequence length="284" mass="30183">MPWSTRELAELAGVSLRAIRHWHDLGLLPDPARLSNGYKQYTGQHLVLVLRIKRLTGLGFGLDRVAEMLRPELTSTHETDRHTAQGNGADRSAAALALLADLRGELDARIAELTAVRAEVDTLLLGSSPLDLAPPAAAVYGALLGGQSAPDRVVTTAAGTADGAYAARVNRDLAILLGHLTPAHYIATIAETIADLPAEMHRLEREVMRLPANASAAEVARLATELAAAMRTFITEHPNHAALSEIESGAALDVPLVTELAFEALNTAQQQVMTRVMAALADLA</sequence>
<evidence type="ECO:0000313" key="3">
    <source>
        <dbReference type="EMBL" id="MFD1200679.1"/>
    </source>
</evidence>
<proteinExistence type="predicted"/>
<accession>A0ABW3TKG5</accession>
<dbReference type="PANTHER" id="PTHR30204">
    <property type="entry name" value="REDOX-CYCLING DRUG-SENSING TRANSCRIPTIONAL ACTIVATOR SOXR"/>
    <property type="match status" value="1"/>
</dbReference>
<evidence type="ECO:0000259" key="2">
    <source>
        <dbReference type="PROSITE" id="PS50937"/>
    </source>
</evidence>
<dbReference type="SMART" id="SM00422">
    <property type="entry name" value="HTH_MERR"/>
    <property type="match status" value="1"/>
</dbReference>
<dbReference type="InterPro" id="IPR009061">
    <property type="entry name" value="DNA-bd_dom_put_sf"/>
</dbReference>
<keyword evidence="1" id="KW-0238">DNA-binding</keyword>
<dbReference type="Gene3D" id="1.10.1660.10">
    <property type="match status" value="1"/>
</dbReference>
<gene>
    <name evidence="3" type="ORF">ACFQ3U_02070</name>
</gene>
<feature type="domain" description="HTH merR-type" evidence="2">
    <location>
        <begin position="1"/>
        <end position="71"/>
    </location>
</feature>
<dbReference type="EMBL" id="JBHTLY010000001">
    <property type="protein sequence ID" value="MFD1200679.1"/>
    <property type="molecule type" value="Genomic_DNA"/>
</dbReference>
<dbReference type="CDD" id="cd00592">
    <property type="entry name" value="HTH_MerR-like"/>
    <property type="match status" value="1"/>
</dbReference>
<dbReference type="PROSITE" id="PS50937">
    <property type="entry name" value="HTH_MERR_2"/>
    <property type="match status" value="1"/>
</dbReference>
<dbReference type="InterPro" id="IPR000551">
    <property type="entry name" value="MerR-type_HTH_dom"/>
</dbReference>
<dbReference type="SUPFAM" id="SSF46955">
    <property type="entry name" value="Putative DNA-binding domain"/>
    <property type="match status" value="1"/>
</dbReference>
<protein>
    <submittedName>
        <fullName evidence="3">MerR family transcriptional regulator</fullName>
    </submittedName>
</protein>
<keyword evidence="4" id="KW-1185">Reference proteome</keyword>
<organism evidence="3 4">
    <name type="scientific">Leucobacter albus</name>
    <dbReference type="NCBI Taxonomy" id="272210"/>
    <lineage>
        <taxon>Bacteria</taxon>
        <taxon>Bacillati</taxon>
        <taxon>Actinomycetota</taxon>
        <taxon>Actinomycetes</taxon>
        <taxon>Micrococcales</taxon>
        <taxon>Microbacteriaceae</taxon>
        <taxon>Leucobacter</taxon>
    </lineage>
</organism>
<evidence type="ECO:0000313" key="4">
    <source>
        <dbReference type="Proteomes" id="UP001597181"/>
    </source>
</evidence>
<evidence type="ECO:0000256" key="1">
    <source>
        <dbReference type="ARBA" id="ARBA00023125"/>
    </source>
</evidence>
<dbReference type="Pfam" id="PF13411">
    <property type="entry name" value="MerR_1"/>
    <property type="match status" value="1"/>
</dbReference>
<dbReference type="InterPro" id="IPR047057">
    <property type="entry name" value="MerR_fam"/>
</dbReference>
<dbReference type="PANTHER" id="PTHR30204:SF93">
    <property type="entry name" value="HTH MERR-TYPE DOMAIN-CONTAINING PROTEIN"/>
    <property type="match status" value="1"/>
</dbReference>